<dbReference type="OrthoDB" id="273230at2759"/>
<gene>
    <name evidence="1" type="ORF">VC83_05515</name>
</gene>
<protein>
    <submittedName>
        <fullName evidence="1">Uncharacterized protein</fullName>
    </submittedName>
</protein>
<dbReference type="VEuPathDB" id="FungiDB:GMDG_04080"/>
<dbReference type="Proteomes" id="UP000077154">
    <property type="component" value="Unassembled WGS sequence"/>
</dbReference>
<evidence type="ECO:0000313" key="1">
    <source>
        <dbReference type="EMBL" id="OAF57632.1"/>
    </source>
</evidence>
<accession>A0A177A871</accession>
<proteinExistence type="predicted"/>
<dbReference type="RefSeq" id="XP_024322920.1">
    <property type="nucleotide sequence ID" value="XM_024469136.1"/>
</dbReference>
<dbReference type="EMBL" id="KV441399">
    <property type="protein sequence ID" value="OAF57632.1"/>
    <property type="molecule type" value="Genomic_DNA"/>
</dbReference>
<organism evidence="1">
    <name type="scientific">Pseudogymnoascus destructans</name>
    <dbReference type="NCBI Taxonomy" id="655981"/>
    <lineage>
        <taxon>Eukaryota</taxon>
        <taxon>Fungi</taxon>
        <taxon>Dikarya</taxon>
        <taxon>Ascomycota</taxon>
        <taxon>Pezizomycotina</taxon>
        <taxon>Leotiomycetes</taxon>
        <taxon>Thelebolales</taxon>
        <taxon>Thelebolaceae</taxon>
        <taxon>Pseudogymnoascus</taxon>
    </lineage>
</organism>
<dbReference type="GeneID" id="36288580"/>
<name>A0A177A871_9PEZI</name>
<dbReference type="eggNOG" id="ENOG502S8ZR">
    <property type="taxonomic scope" value="Eukaryota"/>
</dbReference>
<dbReference type="AlphaFoldDB" id="A0A177A871"/>
<reference evidence="1" key="1">
    <citation type="submission" date="2016-03" db="EMBL/GenBank/DDBJ databases">
        <title>Updated assembly of Pseudogymnoascus destructans, the fungus causing white-nose syndrome of bats.</title>
        <authorList>
            <person name="Palmer J.M."/>
            <person name="Drees K.P."/>
            <person name="Foster J.T."/>
            <person name="Lindner D.L."/>
        </authorList>
    </citation>
    <scope>NUCLEOTIDE SEQUENCE [LARGE SCALE GENOMIC DNA]</scope>
    <source>
        <strain evidence="1">20631-21</strain>
    </source>
</reference>
<sequence length="167" mass="18545">MSTPTPLLSALRLASRRTATSLRPLLPTAQHRALASVTSQHNFPTRAPAAPVPIPSYTYRAFASSSGRSPADEVAERLQEMYSEAKDEFEIACESTEANAMYARDDRDVTREELEKLKKAWAEAIEGEGEVQQELKGRAFGQRIKELEHAVIALEERAIEESSNQKS</sequence>